<evidence type="ECO:0000313" key="2">
    <source>
        <dbReference type="EMBL" id="GAI65649.1"/>
    </source>
</evidence>
<comment type="caution">
    <text evidence="2">The sequence shown here is derived from an EMBL/GenBank/DDBJ whole genome shotgun (WGS) entry which is preliminary data.</text>
</comment>
<evidence type="ECO:0000256" key="1">
    <source>
        <dbReference type="SAM" id="Coils"/>
    </source>
</evidence>
<protein>
    <submittedName>
        <fullName evidence="2">Uncharacterized protein</fullName>
    </submittedName>
</protein>
<gene>
    <name evidence="2" type="ORF">S12H4_02216</name>
</gene>
<organism evidence="2">
    <name type="scientific">marine sediment metagenome</name>
    <dbReference type="NCBI Taxonomy" id="412755"/>
    <lineage>
        <taxon>unclassified sequences</taxon>
        <taxon>metagenomes</taxon>
        <taxon>ecological metagenomes</taxon>
    </lineage>
</organism>
<dbReference type="EMBL" id="BARW01000522">
    <property type="protein sequence ID" value="GAI65649.1"/>
    <property type="molecule type" value="Genomic_DNA"/>
</dbReference>
<feature type="coiled-coil region" evidence="1">
    <location>
        <begin position="63"/>
        <end position="97"/>
    </location>
</feature>
<accession>X1SCZ5</accession>
<proteinExistence type="predicted"/>
<reference evidence="2" key="1">
    <citation type="journal article" date="2014" name="Front. Microbiol.">
        <title>High frequency of phylogenetically diverse reductive dehalogenase-homologous genes in deep subseafloor sedimentary metagenomes.</title>
        <authorList>
            <person name="Kawai M."/>
            <person name="Futagami T."/>
            <person name="Toyoda A."/>
            <person name="Takaki Y."/>
            <person name="Nishi S."/>
            <person name="Hori S."/>
            <person name="Arai W."/>
            <person name="Tsubouchi T."/>
            <person name="Morono Y."/>
            <person name="Uchiyama I."/>
            <person name="Ito T."/>
            <person name="Fujiyama A."/>
            <person name="Inagaki F."/>
            <person name="Takami H."/>
        </authorList>
    </citation>
    <scope>NUCLEOTIDE SEQUENCE</scope>
    <source>
        <strain evidence="2">Expedition CK06-06</strain>
    </source>
</reference>
<dbReference type="AlphaFoldDB" id="X1SCZ5"/>
<sequence length="125" mass="14398">MVKKPVSFRLDENLLKKFDSLDGTKTENIEAAMKLYIQRKAGGDTGKDDVNTGVHTAVNTHEYEALEAELSHKEELINSKEERIKDLQAQLGWLQMEHTKLSDKVVPALPPPKTKRSWKWWKKKI</sequence>
<name>X1SCZ5_9ZZZZ</name>
<keyword evidence="1" id="KW-0175">Coiled coil</keyword>